<dbReference type="PANTHER" id="PTHR32182:SF0">
    <property type="entry name" value="DNA REPLICATION AND REPAIR PROTEIN RECF"/>
    <property type="match status" value="1"/>
</dbReference>
<dbReference type="GO" id="GO:0000731">
    <property type="term" value="P:DNA synthesis involved in DNA repair"/>
    <property type="evidence" value="ECO:0007669"/>
    <property type="project" value="TreeGrafter"/>
</dbReference>
<evidence type="ECO:0000256" key="7">
    <source>
        <dbReference type="ARBA" id="ARBA00022840"/>
    </source>
</evidence>
<comment type="function">
    <text evidence="9 10">The RecF protein is involved in DNA metabolism; it is required for DNA replication and normal SOS inducibility. RecF binds preferentially to single-stranded, linear DNA. It also seems to bind ATP.</text>
</comment>
<feature type="binding site" evidence="9">
    <location>
        <begin position="53"/>
        <end position="60"/>
    </location>
    <ligand>
        <name>ATP</name>
        <dbReference type="ChEBI" id="CHEBI:30616"/>
    </ligand>
</feature>
<keyword evidence="6 9" id="KW-0547">Nucleotide-binding</keyword>
<evidence type="ECO:0000256" key="2">
    <source>
        <dbReference type="ARBA" id="ARBA00008016"/>
    </source>
</evidence>
<keyword evidence="4 9" id="KW-0963">Cytoplasm</keyword>
<evidence type="ECO:0000256" key="6">
    <source>
        <dbReference type="ARBA" id="ARBA00022741"/>
    </source>
</evidence>
<dbReference type="RefSeq" id="WP_109921118.1">
    <property type="nucleotide sequence ID" value="NZ_QGLF01000003.1"/>
</dbReference>
<evidence type="ECO:0000256" key="1">
    <source>
        <dbReference type="ARBA" id="ARBA00004496"/>
    </source>
</evidence>
<protein>
    <recommendedName>
        <fullName evidence="3 9">DNA replication and repair protein RecF</fullName>
    </recommendedName>
</protein>
<accession>A0A317E231</accession>
<dbReference type="PANTHER" id="PTHR32182">
    <property type="entry name" value="DNA REPLICATION AND REPAIR PROTEIN RECF"/>
    <property type="match status" value="1"/>
</dbReference>
<dbReference type="SMART" id="SM00382">
    <property type="entry name" value="AAA"/>
    <property type="match status" value="1"/>
</dbReference>
<comment type="caution">
    <text evidence="12">The sequence shown here is derived from an EMBL/GenBank/DDBJ whole genome shotgun (WGS) entry which is preliminary data.</text>
</comment>
<keyword evidence="13" id="KW-1185">Reference proteome</keyword>
<feature type="domain" description="AAA+ ATPase" evidence="11">
    <location>
        <begin position="45"/>
        <end position="384"/>
    </location>
</feature>
<dbReference type="InterPro" id="IPR042174">
    <property type="entry name" value="RecF_2"/>
</dbReference>
<dbReference type="HAMAP" id="MF_00365">
    <property type="entry name" value="RecF"/>
    <property type="match status" value="1"/>
</dbReference>
<keyword evidence="5 9" id="KW-0235">DNA replication</keyword>
<dbReference type="Gene3D" id="1.20.1050.90">
    <property type="entry name" value="RecF/RecN/SMC, N-terminal domain"/>
    <property type="match status" value="1"/>
</dbReference>
<evidence type="ECO:0000313" key="13">
    <source>
        <dbReference type="Proteomes" id="UP000246077"/>
    </source>
</evidence>
<keyword evidence="7 9" id="KW-0067">ATP-binding</keyword>
<reference evidence="13" key="1">
    <citation type="submission" date="2018-05" db="EMBL/GenBank/DDBJ databases">
        <title>Zavarzinia sp. HR-AS.</title>
        <authorList>
            <person name="Lee Y."/>
            <person name="Jeon C.O."/>
        </authorList>
    </citation>
    <scope>NUCLEOTIDE SEQUENCE [LARGE SCALE GENOMIC DNA]</scope>
    <source>
        <strain evidence="13">DSM 1231</strain>
    </source>
</reference>
<dbReference type="GO" id="GO:0006302">
    <property type="term" value="P:double-strand break repair"/>
    <property type="evidence" value="ECO:0007669"/>
    <property type="project" value="TreeGrafter"/>
</dbReference>
<dbReference type="OrthoDB" id="9803889at2"/>
<dbReference type="GO" id="GO:0005524">
    <property type="term" value="F:ATP binding"/>
    <property type="evidence" value="ECO:0007669"/>
    <property type="project" value="UniProtKB-UniRule"/>
</dbReference>
<dbReference type="Pfam" id="PF02463">
    <property type="entry name" value="SMC_N"/>
    <property type="match status" value="1"/>
</dbReference>
<dbReference type="GO" id="GO:0003697">
    <property type="term" value="F:single-stranded DNA binding"/>
    <property type="evidence" value="ECO:0007669"/>
    <property type="project" value="UniProtKB-UniRule"/>
</dbReference>
<name>A0A317E231_9PROT</name>
<dbReference type="SUPFAM" id="SSF52540">
    <property type="entry name" value="P-loop containing nucleoside triphosphate hydrolases"/>
    <property type="match status" value="1"/>
</dbReference>
<evidence type="ECO:0000256" key="8">
    <source>
        <dbReference type="ARBA" id="ARBA00023125"/>
    </source>
</evidence>
<evidence type="ECO:0000256" key="4">
    <source>
        <dbReference type="ARBA" id="ARBA00022490"/>
    </source>
</evidence>
<comment type="similarity">
    <text evidence="2 9 10">Belongs to the RecF family.</text>
</comment>
<keyword evidence="9 10" id="KW-0742">SOS response</keyword>
<evidence type="ECO:0000313" key="12">
    <source>
        <dbReference type="EMBL" id="PWR20474.1"/>
    </source>
</evidence>
<organism evidence="12 13">
    <name type="scientific">Zavarzinia compransoris</name>
    <dbReference type="NCBI Taxonomy" id="1264899"/>
    <lineage>
        <taxon>Bacteria</taxon>
        <taxon>Pseudomonadati</taxon>
        <taxon>Pseudomonadota</taxon>
        <taxon>Alphaproteobacteria</taxon>
        <taxon>Rhodospirillales</taxon>
        <taxon>Zavarziniaceae</taxon>
        <taxon>Zavarzinia</taxon>
    </lineage>
</organism>
<keyword evidence="9 10" id="KW-0234">DNA repair</keyword>
<evidence type="ECO:0000256" key="9">
    <source>
        <dbReference type="HAMAP-Rule" id="MF_00365"/>
    </source>
</evidence>
<evidence type="ECO:0000256" key="3">
    <source>
        <dbReference type="ARBA" id="ARBA00020170"/>
    </source>
</evidence>
<evidence type="ECO:0000256" key="10">
    <source>
        <dbReference type="RuleBase" id="RU000578"/>
    </source>
</evidence>
<dbReference type="GO" id="GO:0006260">
    <property type="term" value="P:DNA replication"/>
    <property type="evidence" value="ECO:0007669"/>
    <property type="project" value="UniProtKB-UniRule"/>
</dbReference>
<keyword evidence="8 9" id="KW-0238">DNA-binding</keyword>
<keyword evidence="9 10" id="KW-0227">DNA damage</keyword>
<dbReference type="InterPro" id="IPR003593">
    <property type="entry name" value="AAA+_ATPase"/>
</dbReference>
<dbReference type="NCBIfam" id="TIGR00611">
    <property type="entry name" value="recf"/>
    <property type="match status" value="1"/>
</dbReference>
<dbReference type="Gene3D" id="3.40.50.300">
    <property type="entry name" value="P-loop containing nucleotide triphosphate hydrolases"/>
    <property type="match status" value="1"/>
</dbReference>
<dbReference type="PROSITE" id="PS00618">
    <property type="entry name" value="RECF_2"/>
    <property type="match status" value="1"/>
</dbReference>
<dbReference type="InterPro" id="IPR027417">
    <property type="entry name" value="P-loop_NTPase"/>
</dbReference>
<dbReference type="InterPro" id="IPR018078">
    <property type="entry name" value="DNA-binding_RecF_CS"/>
</dbReference>
<dbReference type="GO" id="GO:0005737">
    <property type="term" value="C:cytoplasm"/>
    <property type="evidence" value="ECO:0007669"/>
    <property type="project" value="UniProtKB-SubCell"/>
</dbReference>
<dbReference type="Proteomes" id="UP000246077">
    <property type="component" value="Unassembled WGS sequence"/>
</dbReference>
<gene>
    <name evidence="9" type="primary">recF</name>
    <name evidence="12" type="ORF">DKG75_10720</name>
</gene>
<dbReference type="GO" id="GO:0009432">
    <property type="term" value="P:SOS response"/>
    <property type="evidence" value="ECO:0007669"/>
    <property type="project" value="UniProtKB-UniRule"/>
</dbReference>
<sequence length="394" mass="40942">MLAVRPESFDRGATAGHPGAAGGRFLARLVLTDFRCYGRAELRLGRGAVVLSGPNGAGKTNVLEAVSLLSPGRGLRLAKPGDIARQGGSGGFAVAASLEGGDLPAALDLGTAVQPGSERRAVKRDGAAATQASLARDLSLLWLTPAMDRLWTEGAAGRRRFLDRLVMARRPDHAEAHVAYDKAREERIRLLTLGPRDGQWLSGLEARIARAGAAIALNRRDAVAALNAAMAEADNGFPVARLALTGEVENWPEPAADEIAARLQAGLAAARGRDAEAGAQTLGPHRGDLAALHAGKALPAPQCSTGEQKALLISIVLAQAALVGADSGRAPVLLLDEVAAHLDPGRRGLLYDQIVARGGQAFLTGTERSLFDGLDGRAQFLDVRDGLVAPASPQ</sequence>
<evidence type="ECO:0000256" key="5">
    <source>
        <dbReference type="ARBA" id="ARBA00022705"/>
    </source>
</evidence>
<dbReference type="InterPro" id="IPR001238">
    <property type="entry name" value="DNA-binding_RecF"/>
</dbReference>
<dbReference type="InterPro" id="IPR003395">
    <property type="entry name" value="RecF/RecN/SMC_N"/>
</dbReference>
<dbReference type="EMBL" id="QGLF01000003">
    <property type="protein sequence ID" value="PWR20474.1"/>
    <property type="molecule type" value="Genomic_DNA"/>
</dbReference>
<proteinExistence type="inferred from homology"/>
<dbReference type="AlphaFoldDB" id="A0A317E231"/>
<comment type="subcellular location">
    <subcellularLocation>
        <location evidence="1 9 10">Cytoplasm</location>
    </subcellularLocation>
</comment>
<evidence type="ECO:0000259" key="11">
    <source>
        <dbReference type="SMART" id="SM00382"/>
    </source>
</evidence>